<keyword evidence="5" id="KW-1185">Reference proteome</keyword>
<reference evidence="4 5" key="1">
    <citation type="journal article" date="2019" name="Int. J. Syst. Evol. Microbiol.">
        <title>The Global Catalogue of Microorganisms (GCM) 10K type strain sequencing project: providing services to taxonomists for standard genome sequencing and annotation.</title>
        <authorList>
            <consortium name="The Broad Institute Genomics Platform"/>
            <consortium name="The Broad Institute Genome Sequencing Center for Infectious Disease"/>
            <person name="Wu L."/>
            <person name="Ma J."/>
        </authorList>
    </citation>
    <scope>NUCLEOTIDE SEQUENCE [LARGE SCALE GENOMIC DNA]</scope>
    <source>
        <strain evidence="4 5">JCM 4788</strain>
    </source>
</reference>
<feature type="chain" id="PRO_5046766183" description="DUF4397 domain-containing protein" evidence="3">
    <location>
        <begin position="30"/>
        <end position="420"/>
    </location>
</feature>
<keyword evidence="2" id="KW-1133">Transmembrane helix</keyword>
<evidence type="ECO:0000256" key="1">
    <source>
        <dbReference type="SAM" id="MobiDB-lite"/>
    </source>
</evidence>
<evidence type="ECO:0000256" key="3">
    <source>
        <dbReference type="SAM" id="SignalP"/>
    </source>
</evidence>
<dbReference type="RefSeq" id="WP_344023716.1">
    <property type="nucleotide sequence ID" value="NZ_BAAABX010000029.1"/>
</dbReference>
<feature type="signal peptide" evidence="3">
    <location>
        <begin position="1"/>
        <end position="29"/>
    </location>
</feature>
<evidence type="ECO:0000313" key="5">
    <source>
        <dbReference type="Proteomes" id="UP001500879"/>
    </source>
</evidence>
<evidence type="ECO:0008006" key="6">
    <source>
        <dbReference type="Google" id="ProtNLM"/>
    </source>
</evidence>
<feature type="region of interest" description="Disordered" evidence="1">
    <location>
        <begin position="270"/>
        <end position="309"/>
    </location>
</feature>
<dbReference type="EMBL" id="BAAABX010000029">
    <property type="protein sequence ID" value="GAA0404931.1"/>
    <property type="molecule type" value="Genomic_DNA"/>
</dbReference>
<comment type="caution">
    <text evidence="4">The sequence shown here is derived from an EMBL/GenBank/DDBJ whole genome shotgun (WGS) entry which is preliminary data.</text>
</comment>
<accession>A0ABN0YQF4</accession>
<organism evidence="4 5">
    <name type="scientific">Streptomyces luteireticuli</name>
    <dbReference type="NCBI Taxonomy" id="173858"/>
    <lineage>
        <taxon>Bacteria</taxon>
        <taxon>Bacillati</taxon>
        <taxon>Actinomycetota</taxon>
        <taxon>Actinomycetes</taxon>
        <taxon>Kitasatosporales</taxon>
        <taxon>Streptomycetaceae</taxon>
        <taxon>Streptomyces</taxon>
    </lineage>
</organism>
<feature type="transmembrane region" description="Helical" evidence="2">
    <location>
        <begin position="387"/>
        <end position="409"/>
    </location>
</feature>
<feature type="compositionally biased region" description="Basic and acidic residues" evidence="1">
    <location>
        <begin position="292"/>
        <end position="308"/>
    </location>
</feature>
<name>A0ABN0YQF4_9ACTN</name>
<sequence length="420" mass="42931">MKGIRAAATVVTLTGAVLLTGGASAPGAAADSAVHVVLNGAFENRPGELVDVDVQGVRPGAPVTVHSPVFGSRPVPLAPYDHDRRAQGHHGRPAVAMTARPGAYPLAVRVGGRTVARDLVRVRPQKPPSFRLSDEDGVLRPGERFALWFDDLWPGETGSSFTARSPVLPGPVRLVHDPRGSHWNNPRMFTGTVTLPPGAKEGTYKIVLTGPDGRARGERTVAVRAARPGDGDYLGRTRGPAFFTAPGGAGRARTDGPAAAGGTVNVLWHDASPDPGEEDRLTATSPAFEHPVPLRRDESRAGDGDDPRYFGPARIRRALGAGEYPVTVVSHHGRVRRTGSLVVTGAVGALGPSVPGASALGSSGPGSSGLGVSASGGDGSGMGAGTVVAAAAGGLGAAGVLAGGVLLWVRRRRRVGVVGR</sequence>
<evidence type="ECO:0000313" key="4">
    <source>
        <dbReference type="EMBL" id="GAA0404931.1"/>
    </source>
</evidence>
<keyword evidence="3" id="KW-0732">Signal</keyword>
<protein>
    <recommendedName>
        <fullName evidence="6">DUF4397 domain-containing protein</fullName>
    </recommendedName>
</protein>
<evidence type="ECO:0000256" key="2">
    <source>
        <dbReference type="SAM" id="Phobius"/>
    </source>
</evidence>
<keyword evidence="2" id="KW-0812">Transmembrane</keyword>
<keyword evidence="2" id="KW-0472">Membrane</keyword>
<dbReference type="Proteomes" id="UP001500879">
    <property type="component" value="Unassembled WGS sequence"/>
</dbReference>
<gene>
    <name evidence="4" type="ORF">GCM10010357_27370</name>
</gene>
<proteinExistence type="predicted"/>